<sequence>MALWSVSTSDDTIRFGSKARRMTGNRGCNEPFKGNFWCPGRKWFAKEPCPFVSKAECDNYRRMCGAI</sequence>
<accession>A0A7C4AG66</accession>
<name>A0A7C4AG66_9BACT</name>
<protein>
    <submittedName>
        <fullName evidence="1">Uncharacterized protein</fullName>
    </submittedName>
</protein>
<organism evidence="1">
    <name type="scientific">Fundidesulfovibrio putealis</name>
    <dbReference type="NCBI Taxonomy" id="270496"/>
    <lineage>
        <taxon>Bacteria</taxon>
        <taxon>Pseudomonadati</taxon>
        <taxon>Thermodesulfobacteriota</taxon>
        <taxon>Desulfovibrionia</taxon>
        <taxon>Desulfovibrionales</taxon>
        <taxon>Desulfovibrionaceae</taxon>
        <taxon>Fundidesulfovibrio</taxon>
    </lineage>
</organism>
<dbReference type="AlphaFoldDB" id="A0A7C4AG66"/>
<evidence type="ECO:0000313" key="1">
    <source>
        <dbReference type="EMBL" id="HGG91614.1"/>
    </source>
</evidence>
<gene>
    <name evidence="1" type="ORF">ENR59_01500</name>
</gene>
<reference evidence="1" key="1">
    <citation type="journal article" date="2020" name="mSystems">
        <title>Genome- and Community-Level Interaction Insights into Carbon Utilization and Element Cycling Functions of Hydrothermarchaeota in Hydrothermal Sediment.</title>
        <authorList>
            <person name="Zhou Z."/>
            <person name="Liu Y."/>
            <person name="Xu W."/>
            <person name="Pan J."/>
            <person name="Luo Z.H."/>
            <person name="Li M."/>
        </authorList>
    </citation>
    <scope>NUCLEOTIDE SEQUENCE [LARGE SCALE GENOMIC DNA]</scope>
    <source>
        <strain evidence="1">SpSt-413</strain>
    </source>
</reference>
<comment type="caution">
    <text evidence="1">The sequence shown here is derived from an EMBL/GenBank/DDBJ whole genome shotgun (WGS) entry which is preliminary data.</text>
</comment>
<dbReference type="EMBL" id="DSRP01000105">
    <property type="protein sequence ID" value="HGG91614.1"/>
    <property type="molecule type" value="Genomic_DNA"/>
</dbReference>
<proteinExistence type="predicted"/>